<organism evidence="3 4">
    <name type="scientific">Daphnia magna</name>
    <dbReference type="NCBI Taxonomy" id="35525"/>
    <lineage>
        <taxon>Eukaryota</taxon>
        <taxon>Metazoa</taxon>
        <taxon>Ecdysozoa</taxon>
        <taxon>Arthropoda</taxon>
        <taxon>Crustacea</taxon>
        <taxon>Branchiopoda</taxon>
        <taxon>Diplostraca</taxon>
        <taxon>Cladocera</taxon>
        <taxon>Anomopoda</taxon>
        <taxon>Daphniidae</taxon>
        <taxon>Daphnia</taxon>
    </lineage>
</organism>
<feature type="compositionally biased region" description="Polar residues" evidence="1">
    <location>
        <begin position="290"/>
        <end position="299"/>
    </location>
</feature>
<evidence type="ECO:0000313" key="3">
    <source>
        <dbReference type="EMBL" id="KZS05638.1"/>
    </source>
</evidence>
<comment type="caution">
    <text evidence="3">The sequence shown here is derived from an EMBL/GenBank/DDBJ whole genome shotgun (WGS) entry which is preliminary data.</text>
</comment>
<sequence length="400" mass="46547">MPSINPQGPLYQKRQEIIKVAVQLQTSFREAETFNQQHSQEHNIPQHELLTEPETRSQYPVEKHDPESTSETEELKNRLDKLEKRQTQTEKAINKMGILVAKIPDKSIRKIYLDHASIKPKRQSQMENKRKNKIKPPNDKETDTPIFNFPDFPDKDMDIDDEIPDAWECWNGGKRASQLLIDFEATELFLNLVKEKWVVLKDSKTSKKQVWDDIAIGLDEEGFLVRGEDKGVTCKTKWENLRRDYRCYISKFSQTGSGASDTNKKPKHFDQIEEILGEKNHSYRPPFISDSLNKKQNPTIFKDTANSKECKRDDECLEKDLELPKTATVNENKTSQEEGDISKAEKEKCKKSRKNNSESDIDDDDIYVDELDEEDVSSNLKKKDQAKQRNLTKCLWLLKK</sequence>
<evidence type="ECO:0000256" key="1">
    <source>
        <dbReference type="SAM" id="MobiDB-lite"/>
    </source>
</evidence>
<protein>
    <recommendedName>
        <fullName evidence="2">Myb/SANT-like DNA-binding domain-containing protein</fullName>
    </recommendedName>
</protein>
<dbReference type="EMBL" id="LRGB01002886">
    <property type="protein sequence ID" value="KZS05638.1"/>
    <property type="molecule type" value="Genomic_DNA"/>
</dbReference>
<gene>
    <name evidence="3" type="ORF">APZ42_031116</name>
</gene>
<feature type="compositionally biased region" description="Basic and acidic residues" evidence="1">
    <location>
        <begin position="39"/>
        <end position="77"/>
    </location>
</feature>
<name>A0A164N4K4_9CRUS</name>
<feature type="region of interest" description="Disordered" evidence="1">
    <location>
        <begin position="117"/>
        <end position="147"/>
    </location>
</feature>
<feature type="region of interest" description="Disordered" evidence="1">
    <location>
        <begin position="327"/>
        <end position="368"/>
    </location>
</feature>
<dbReference type="Proteomes" id="UP000076858">
    <property type="component" value="Unassembled WGS sequence"/>
</dbReference>
<feature type="compositionally biased region" description="Basic and acidic residues" evidence="1">
    <location>
        <begin position="334"/>
        <end position="348"/>
    </location>
</feature>
<dbReference type="OrthoDB" id="6375371at2759"/>
<feature type="region of interest" description="Disordered" evidence="1">
    <location>
        <begin position="32"/>
        <end position="77"/>
    </location>
</feature>
<proteinExistence type="predicted"/>
<keyword evidence="4" id="KW-1185">Reference proteome</keyword>
<dbReference type="Pfam" id="PF13837">
    <property type="entry name" value="Myb_DNA-bind_4"/>
    <property type="match status" value="1"/>
</dbReference>
<evidence type="ECO:0000313" key="4">
    <source>
        <dbReference type="Proteomes" id="UP000076858"/>
    </source>
</evidence>
<dbReference type="STRING" id="35525.A0A164N4K4"/>
<evidence type="ECO:0000259" key="2">
    <source>
        <dbReference type="Pfam" id="PF13837"/>
    </source>
</evidence>
<feature type="domain" description="Myb/SANT-like DNA-binding" evidence="2">
    <location>
        <begin position="184"/>
        <end position="275"/>
    </location>
</feature>
<reference evidence="3 4" key="1">
    <citation type="submission" date="2016-03" db="EMBL/GenBank/DDBJ databases">
        <title>EvidentialGene: Evidence-directed Construction of Genes on Genomes.</title>
        <authorList>
            <person name="Gilbert D.G."/>
            <person name="Choi J.-H."/>
            <person name="Mockaitis K."/>
            <person name="Colbourne J."/>
            <person name="Pfrender M."/>
        </authorList>
    </citation>
    <scope>NUCLEOTIDE SEQUENCE [LARGE SCALE GENOMIC DNA]</scope>
    <source>
        <strain evidence="3 4">Xinb3</strain>
        <tissue evidence="3">Complete organism</tissue>
    </source>
</reference>
<dbReference type="AlphaFoldDB" id="A0A164N4K4"/>
<feature type="compositionally biased region" description="Acidic residues" evidence="1">
    <location>
        <begin position="359"/>
        <end position="368"/>
    </location>
</feature>
<dbReference type="Gene3D" id="1.10.10.60">
    <property type="entry name" value="Homeodomain-like"/>
    <property type="match status" value="1"/>
</dbReference>
<feature type="region of interest" description="Disordered" evidence="1">
    <location>
        <begin position="280"/>
        <end position="300"/>
    </location>
</feature>
<dbReference type="InterPro" id="IPR044822">
    <property type="entry name" value="Myb_DNA-bind_4"/>
</dbReference>
<accession>A0A164N4K4</accession>